<evidence type="ECO:0000256" key="1">
    <source>
        <dbReference type="SAM" id="SignalP"/>
    </source>
</evidence>
<feature type="chain" id="PRO_5014740317" evidence="1">
    <location>
        <begin position="18"/>
        <end position="155"/>
    </location>
</feature>
<accession>A0A2M4DD47</accession>
<dbReference type="EMBL" id="GGFL01011251">
    <property type="protein sequence ID" value="MBW75429.1"/>
    <property type="molecule type" value="Transcribed_RNA"/>
</dbReference>
<proteinExistence type="predicted"/>
<feature type="signal peptide" evidence="1">
    <location>
        <begin position="1"/>
        <end position="17"/>
    </location>
</feature>
<organism evidence="2">
    <name type="scientific">Anopheles darlingi</name>
    <name type="common">Mosquito</name>
    <dbReference type="NCBI Taxonomy" id="43151"/>
    <lineage>
        <taxon>Eukaryota</taxon>
        <taxon>Metazoa</taxon>
        <taxon>Ecdysozoa</taxon>
        <taxon>Arthropoda</taxon>
        <taxon>Hexapoda</taxon>
        <taxon>Insecta</taxon>
        <taxon>Pterygota</taxon>
        <taxon>Neoptera</taxon>
        <taxon>Endopterygota</taxon>
        <taxon>Diptera</taxon>
        <taxon>Nematocera</taxon>
        <taxon>Culicoidea</taxon>
        <taxon>Culicidae</taxon>
        <taxon>Anophelinae</taxon>
        <taxon>Anopheles</taxon>
    </lineage>
</organism>
<protein>
    <submittedName>
        <fullName evidence="2">Putative secreted protein</fullName>
    </submittedName>
</protein>
<dbReference type="AlphaFoldDB" id="A0A2M4DD47"/>
<name>A0A2M4DD47_ANODA</name>
<evidence type="ECO:0000313" key="2">
    <source>
        <dbReference type="EMBL" id="MBW75429.1"/>
    </source>
</evidence>
<keyword evidence="1" id="KW-0732">Signal</keyword>
<sequence>MQYCSLWPSLFPPFCSCCPFWATVFAHCFAWRSSCGPCSSQSWQGVLLGRQTARPCDHGVTSHHHRSLRSADAMLAHHRADPRGAIVRAHRNIRRLPLALRLPSAQAYRRVSRRSVCATVPSSCHRPVSLYRATPAASFREPSHRPHCALHCASR</sequence>
<reference evidence="2" key="1">
    <citation type="submission" date="2018-01" db="EMBL/GenBank/DDBJ databases">
        <title>An insight into the sialome of Amazonian anophelines.</title>
        <authorList>
            <person name="Ribeiro J.M."/>
            <person name="Scarpassa V."/>
            <person name="Calvo E."/>
        </authorList>
    </citation>
    <scope>NUCLEOTIDE SEQUENCE</scope>
</reference>